<evidence type="ECO:0000313" key="2">
    <source>
        <dbReference type="EMBL" id="EDW28067.1"/>
    </source>
</evidence>
<accession>B4GZ49</accession>
<name>B4GZ49_DROPE</name>
<dbReference type="STRING" id="7234.B4GZ49"/>
<dbReference type="eggNOG" id="ENOG502T8P5">
    <property type="taxonomic scope" value="Eukaryota"/>
</dbReference>
<evidence type="ECO:0000313" key="3">
    <source>
        <dbReference type="Proteomes" id="UP000008744"/>
    </source>
</evidence>
<dbReference type="Proteomes" id="UP000008744">
    <property type="component" value="Unassembled WGS sequence"/>
</dbReference>
<sequence>MVSAWLLALGLALTAIRSCHGQQQQVAGSSSKQSQLWLDCSCLHANERNSSHWGRLSINASQALGAKNNCLMVFIGGMDDELVSFQLEQLQLRAG</sequence>
<dbReference type="OMA" id="SHLWLDC"/>
<dbReference type="HOGENOM" id="CLU_2266484_0_0_1"/>
<dbReference type="PhylomeDB" id="B4GZ49"/>
<reference evidence="2 3" key="1">
    <citation type="journal article" date="2007" name="Nature">
        <title>Evolution of genes and genomes on the Drosophila phylogeny.</title>
        <authorList>
            <consortium name="Drosophila 12 Genomes Consortium"/>
            <person name="Clark A.G."/>
            <person name="Eisen M.B."/>
            <person name="Smith D.R."/>
            <person name="Bergman C.M."/>
            <person name="Oliver B."/>
            <person name="Markow T.A."/>
            <person name="Kaufman T.C."/>
            <person name="Kellis M."/>
            <person name="Gelbart W."/>
            <person name="Iyer V.N."/>
            <person name="Pollard D.A."/>
            <person name="Sackton T.B."/>
            <person name="Larracuente A.M."/>
            <person name="Singh N.D."/>
            <person name="Abad J.P."/>
            <person name="Abt D.N."/>
            <person name="Adryan B."/>
            <person name="Aguade M."/>
            <person name="Akashi H."/>
            <person name="Anderson W.W."/>
            <person name="Aquadro C.F."/>
            <person name="Ardell D.H."/>
            <person name="Arguello R."/>
            <person name="Artieri C.G."/>
            <person name="Barbash D.A."/>
            <person name="Barker D."/>
            <person name="Barsanti P."/>
            <person name="Batterham P."/>
            <person name="Batzoglou S."/>
            <person name="Begun D."/>
            <person name="Bhutkar A."/>
            <person name="Blanco E."/>
            <person name="Bosak S.A."/>
            <person name="Bradley R.K."/>
            <person name="Brand A.D."/>
            <person name="Brent M.R."/>
            <person name="Brooks A.N."/>
            <person name="Brown R.H."/>
            <person name="Butlin R.K."/>
            <person name="Caggese C."/>
            <person name="Calvi B.R."/>
            <person name="Bernardo de Carvalho A."/>
            <person name="Caspi A."/>
            <person name="Castrezana S."/>
            <person name="Celniker S.E."/>
            <person name="Chang J.L."/>
            <person name="Chapple C."/>
            <person name="Chatterji S."/>
            <person name="Chinwalla A."/>
            <person name="Civetta A."/>
            <person name="Clifton S.W."/>
            <person name="Comeron J.M."/>
            <person name="Costello J.C."/>
            <person name="Coyne J.A."/>
            <person name="Daub J."/>
            <person name="David R.G."/>
            <person name="Delcher A.L."/>
            <person name="Delehaunty K."/>
            <person name="Do C.B."/>
            <person name="Ebling H."/>
            <person name="Edwards K."/>
            <person name="Eickbush T."/>
            <person name="Evans J.D."/>
            <person name="Filipski A."/>
            <person name="Findeiss S."/>
            <person name="Freyhult E."/>
            <person name="Fulton L."/>
            <person name="Fulton R."/>
            <person name="Garcia A.C."/>
            <person name="Gardiner A."/>
            <person name="Garfield D.A."/>
            <person name="Garvin B.E."/>
            <person name="Gibson G."/>
            <person name="Gilbert D."/>
            <person name="Gnerre S."/>
            <person name="Godfrey J."/>
            <person name="Good R."/>
            <person name="Gotea V."/>
            <person name="Gravely B."/>
            <person name="Greenberg A.J."/>
            <person name="Griffiths-Jones S."/>
            <person name="Gross S."/>
            <person name="Guigo R."/>
            <person name="Gustafson E.A."/>
            <person name="Haerty W."/>
            <person name="Hahn M.W."/>
            <person name="Halligan D.L."/>
            <person name="Halpern A.L."/>
            <person name="Halter G.M."/>
            <person name="Han M.V."/>
            <person name="Heger A."/>
            <person name="Hillier L."/>
            <person name="Hinrichs A.S."/>
            <person name="Holmes I."/>
            <person name="Hoskins R.A."/>
            <person name="Hubisz M.J."/>
            <person name="Hultmark D."/>
            <person name="Huntley M.A."/>
            <person name="Jaffe D.B."/>
            <person name="Jagadeeshan S."/>
            <person name="Jeck W.R."/>
            <person name="Johnson J."/>
            <person name="Jones C.D."/>
            <person name="Jordan W.C."/>
            <person name="Karpen G.H."/>
            <person name="Kataoka E."/>
            <person name="Keightley P.D."/>
            <person name="Kheradpour P."/>
            <person name="Kirkness E.F."/>
            <person name="Koerich L.B."/>
            <person name="Kristiansen K."/>
            <person name="Kudrna D."/>
            <person name="Kulathinal R.J."/>
            <person name="Kumar S."/>
            <person name="Kwok R."/>
            <person name="Lander E."/>
            <person name="Langley C.H."/>
            <person name="Lapoint R."/>
            <person name="Lazzaro B.P."/>
            <person name="Lee S.J."/>
            <person name="Levesque L."/>
            <person name="Li R."/>
            <person name="Lin C.F."/>
            <person name="Lin M.F."/>
            <person name="Lindblad-Toh K."/>
            <person name="Llopart A."/>
            <person name="Long M."/>
            <person name="Low L."/>
            <person name="Lozovsky E."/>
            <person name="Lu J."/>
            <person name="Luo M."/>
            <person name="Machado C.A."/>
            <person name="Makalowski W."/>
            <person name="Marzo M."/>
            <person name="Matsuda M."/>
            <person name="Matzkin L."/>
            <person name="McAllister B."/>
            <person name="McBride C.S."/>
            <person name="McKernan B."/>
            <person name="McKernan K."/>
            <person name="Mendez-Lago M."/>
            <person name="Minx P."/>
            <person name="Mollenhauer M.U."/>
            <person name="Montooth K."/>
            <person name="Mount S.M."/>
            <person name="Mu X."/>
            <person name="Myers E."/>
            <person name="Negre B."/>
            <person name="Newfeld S."/>
            <person name="Nielsen R."/>
            <person name="Noor M.A."/>
            <person name="O'Grady P."/>
            <person name="Pachter L."/>
            <person name="Papaceit M."/>
            <person name="Parisi M.J."/>
            <person name="Parisi M."/>
            <person name="Parts L."/>
            <person name="Pedersen J.S."/>
            <person name="Pesole G."/>
            <person name="Phillippy A.M."/>
            <person name="Ponting C.P."/>
            <person name="Pop M."/>
            <person name="Porcelli D."/>
            <person name="Powell J.R."/>
            <person name="Prohaska S."/>
            <person name="Pruitt K."/>
            <person name="Puig M."/>
            <person name="Quesneville H."/>
            <person name="Ram K.R."/>
            <person name="Rand D."/>
            <person name="Rasmussen M.D."/>
            <person name="Reed L.K."/>
            <person name="Reenan R."/>
            <person name="Reily A."/>
            <person name="Remington K.A."/>
            <person name="Rieger T.T."/>
            <person name="Ritchie M.G."/>
            <person name="Robin C."/>
            <person name="Rogers Y.H."/>
            <person name="Rohde C."/>
            <person name="Rozas J."/>
            <person name="Rubenfield M.J."/>
            <person name="Ruiz A."/>
            <person name="Russo S."/>
            <person name="Salzberg S.L."/>
            <person name="Sanchez-Gracia A."/>
            <person name="Saranga D.J."/>
            <person name="Sato H."/>
            <person name="Schaeffer S.W."/>
            <person name="Schatz M.C."/>
            <person name="Schlenke T."/>
            <person name="Schwartz R."/>
            <person name="Segarra C."/>
            <person name="Singh R.S."/>
            <person name="Sirot L."/>
            <person name="Sirota M."/>
            <person name="Sisneros N.B."/>
            <person name="Smith C.D."/>
            <person name="Smith T.F."/>
            <person name="Spieth J."/>
            <person name="Stage D.E."/>
            <person name="Stark A."/>
            <person name="Stephan W."/>
            <person name="Strausberg R.L."/>
            <person name="Strempel S."/>
            <person name="Sturgill D."/>
            <person name="Sutton G."/>
            <person name="Sutton G.G."/>
            <person name="Tao W."/>
            <person name="Teichmann S."/>
            <person name="Tobari Y.N."/>
            <person name="Tomimura Y."/>
            <person name="Tsolas J.M."/>
            <person name="Valente V.L."/>
            <person name="Venter E."/>
            <person name="Venter J.C."/>
            <person name="Vicario S."/>
            <person name="Vieira F.G."/>
            <person name="Vilella A.J."/>
            <person name="Villasante A."/>
            <person name="Walenz B."/>
            <person name="Wang J."/>
            <person name="Wasserman M."/>
            <person name="Watts T."/>
            <person name="Wilson D."/>
            <person name="Wilson R.K."/>
            <person name="Wing R.A."/>
            <person name="Wolfner M.F."/>
            <person name="Wong A."/>
            <person name="Wong G.K."/>
            <person name="Wu C.I."/>
            <person name="Wu G."/>
            <person name="Yamamoto D."/>
            <person name="Yang H.P."/>
            <person name="Yang S.P."/>
            <person name="Yorke J.A."/>
            <person name="Yoshida K."/>
            <person name="Zdobnov E."/>
            <person name="Zhang P."/>
            <person name="Zhang Y."/>
            <person name="Zimin A.V."/>
            <person name="Baldwin J."/>
            <person name="Abdouelleil A."/>
            <person name="Abdulkadir J."/>
            <person name="Abebe A."/>
            <person name="Abera B."/>
            <person name="Abreu J."/>
            <person name="Acer S.C."/>
            <person name="Aftuck L."/>
            <person name="Alexander A."/>
            <person name="An P."/>
            <person name="Anderson E."/>
            <person name="Anderson S."/>
            <person name="Arachi H."/>
            <person name="Azer M."/>
            <person name="Bachantsang P."/>
            <person name="Barry A."/>
            <person name="Bayul T."/>
            <person name="Berlin A."/>
            <person name="Bessette D."/>
            <person name="Bloom T."/>
            <person name="Blye J."/>
            <person name="Boguslavskiy L."/>
            <person name="Bonnet C."/>
            <person name="Boukhgalter B."/>
            <person name="Bourzgui I."/>
            <person name="Brown A."/>
            <person name="Cahill P."/>
            <person name="Channer S."/>
            <person name="Cheshatsang Y."/>
            <person name="Chuda L."/>
            <person name="Citroen M."/>
            <person name="Collymore A."/>
            <person name="Cooke P."/>
            <person name="Costello M."/>
            <person name="D'Aco K."/>
            <person name="Daza R."/>
            <person name="De Haan G."/>
            <person name="DeGray S."/>
            <person name="DeMaso C."/>
            <person name="Dhargay N."/>
            <person name="Dooley K."/>
            <person name="Dooley E."/>
            <person name="Doricent M."/>
            <person name="Dorje P."/>
            <person name="Dorjee K."/>
            <person name="Dupes A."/>
            <person name="Elong R."/>
            <person name="Falk J."/>
            <person name="Farina A."/>
            <person name="Faro S."/>
            <person name="Ferguson D."/>
            <person name="Fisher S."/>
            <person name="Foley C.D."/>
            <person name="Franke A."/>
            <person name="Friedrich D."/>
            <person name="Gadbois L."/>
            <person name="Gearin G."/>
            <person name="Gearin C.R."/>
            <person name="Giannoukos G."/>
            <person name="Goode T."/>
            <person name="Graham J."/>
            <person name="Grandbois E."/>
            <person name="Grewal S."/>
            <person name="Gyaltsen K."/>
            <person name="Hafez N."/>
            <person name="Hagos B."/>
            <person name="Hall J."/>
            <person name="Henson C."/>
            <person name="Hollinger A."/>
            <person name="Honan T."/>
            <person name="Huard M.D."/>
            <person name="Hughes L."/>
            <person name="Hurhula B."/>
            <person name="Husby M.E."/>
            <person name="Kamat A."/>
            <person name="Kanga B."/>
            <person name="Kashin S."/>
            <person name="Khazanovich D."/>
            <person name="Kisner P."/>
            <person name="Lance K."/>
            <person name="Lara M."/>
            <person name="Lee W."/>
            <person name="Lennon N."/>
            <person name="Letendre F."/>
            <person name="LeVine R."/>
            <person name="Lipovsky A."/>
            <person name="Liu X."/>
            <person name="Liu J."/>
            <person name="Liu S."/>
            <person name="Lokyitsang T."/>
            <person name="Lokyitsang Y."/>
            <person name="Lubonja R."/>
            <person name="Lui A."/>
            <person name="MacDonald P."/>
            <person name="Magnisalis V."/>
            <person name="Maru K."/>
            <person name="Matthews C."/>
            <person name="McCusker W."/>
            <person name="McDonough S."/>
            <person name="Mehta T."/>
            <person name="Meldrim J."/>
            <person name="Meneus L."/>
            <person name="Mihai O."/>
            <person name="Mihalev A."/>
            <person name="Mihova T."/>
            <person name="Mittelman R."/>
            <person name="Mlenga V."/>
            <person name="Montmayeur A."/>
            <person name="Mulrain L."/>
            <person name="Navidi A."/>
            <person name="Naylor J."/>
            <person name="Negash T."/>
            <person name="Nguyen T."/>
            <person name="Nguyen N."/>
            <person name="Nicol R."/>
            <person name="Norbu C."/>
            <person name="Norbu N."/>
            <person name="Novod N."/>
            <person name="O'Neill B."/>
            <person name="Osman S."/>
            <person name="Markiewicz E."/>
            <person name="Oyono O.L."/>
            <person name="Patti C."/>
            <person name="Phunkhang P."/>
            <person name="Pierre F."/>
            <person name="Priest M."/>
            <person name="Raghuraman S."/>
            <person name="Rege F."/>
            <person name="Reyes R."/>
            <person name="Rise C."/>
            <person name="Rogov P."/>
            <person name="Ross K."/>
            <person name="Ryan E."/>
            <person name="Settipalli S."/>
            <person name="Shea T."/>
            <person name="Sherpa N."/>
            <person name="Shi L."/>
            <person name="Shih D."/>
            <person name="Sparrow T."/>
            <person name="Spaulding J."/>
            <person name="Stalker J."/>
            <person name="Stange-Thomann N."/>
            <person name="Stavropoulos S."/>
            <person name="Stone C."/>
            <person name="Strader C."/>
            <person name="Tesfaye S."/>
            <person name="Thomson T."/>
            <person name="Thoulutsang Y."/>
            <person name="Thoulutsang D."/>
            <person name="Topham K."/>
            <person name="Topping I."/>
            <person name="Tsamla T."/>
            <person name="Vassiliev H."/>
            <person name="Vo A."/>
            <person name="Wangchuk T."/>
            <person name="Wangdi T."/>
            <person name="Weiand M."/>
            <person name="Wilkinson J."/>
            <person name="Wilson A."/>
            <person name="Yadav S."/>
            <person name="Young G."/>
            <person name="Yu Q."/>
            <person name="Zembek L."/>
            <person name="Zhong D."/>
            <person name="Zimmer A."/>
            <person name="Zwirko Z."/>
            <person name="Jaffe D.B."/>
            <person name="Alvarez P."/>
            <person name="Brockman W."/>
            <person name="Butler J."/>
            <person name="Chin C."/>
            <person name="Gnerre S."/>
            <person name="Grabherr M."/>
            <person name="Kleber M."/>
            <person name="Mauceli E."/>
            <person name="MacCallum I."/>
        </authorList>
    </citation>
    <scope>NUCLEOTIDE SEQUENCE [LARGE SCALE GENOMIC DNA]</scope>
    <source>
        <strain evidence="3">MSH-3 / Tucson 14011-0111.49</strain>
    </source>
</reference>
<evidence type="ECO:0000256" key="1">
    <source>
        <dbReference type="SAM" id="SignalP"/>
    </source>
</evidence>
<keyword evidence="3" id="KW-1185">Reference proteome</keyword>
<keyword evidence="1" id="KW-0732">Signal</keyword>
<feature type="signal peptide" evidence="1">
    <location>
        <begin position="1"/>
        <end position="21"/>
    </location>
</feature>
<dbReference type="EMBL" id="CH479198">
    <property type="protein sequence ID" value="EDW28067.1"/>
    <property type="molecule type" value="Genomic_DNA"/>
</dbReference>
<dbReference type="AlphaFoldDB" id="B4GZ49"/>
<proteinExistence type="predicted"/>
<feature type="chain" id="PRO_5002807842" evidence="1">
    <location>
        <begin position="22"/>
        <end position="95"/>
    </location>
</feature>
<organism evidence="3">
    <name type="scientific">Drosophila persimilis</name>
    <name type="common">Fruit fly</name>
    <dbReference type="NCBI Taxonomy" id="7234"/>
    <lineage>
        <taxon>Eukaryota</taxon>
        <taxon>Metazoa</taxon>
        <taxon>Ecdysozoa</taxon>
        <taxon>Arthropoda</taxon>
        <taxon>Hexapoda</taxon>
        <taxon>Insecta</taxon>
        <taxon>Pterygota</taxon>
        <taxon>Neoptera</taxon>
        <taxon>Endopterygota</taxon>
        <taxon>Diptera</taxon>
        <taxon>Brachycera</taxon>
        <taxon>Muscomorpha</taxon>
        <taxon>Ephydroidea</taxon>
        <taxon>Drosophilidae</taxon>
        <taxon>Drosophila</taxon>
        <taxon>Sophophora</taxon>
    </lineage>
</organism>
<protein>
    <submittedName>
        <fullName evidence="2">GL27305</fullName>
    </submittedName>
</protein>
<gene>
    <name evidence="2" type="primary">Dper\GL27305</name>
    <name evidence="2" type="ORF">Dper_GL27305</name>
</gene>